<evidence type="ECO:0000256" key="3">
    <source>
        <dbReference type="SAM" id="SignalP"/>
    </source>
</evidence>
<evidence type="ECO:0000256" key="2">
    <source>
        <dbReference type="SAM" id="MobiDB-lite"/>
    </source>
</evidence>
<gene>
    <name evidence="4" type="ORF">ACFQ1U_05215</name>
</gene>
<feature type="region of interest" description="Disordered" evidence="2">
    <location>
        <begin position="99"/>
        <end position="129"/>
    </location>
</feature>
<keyword evidence="1" id="KW-0175">Coiled coil</keyword>
<evidence type="ECO:0000313" key="5">
    <source>
        <dbReference type="Proteomes" id="UP001597062"/>
    </source>
</evidence>
<proteinExistence type="predicted"/>
<keyword evidence="5" id="KW-1185">Reference proteome</keyword>
<keyword evidence="3" id="KW-0732">Signal</keyword>
<feature type="region of interest" description="Disordered" evidence="2">
    <location>
        <begin position="209"/>
        <end position="234"/>
    </location>
</feature>
<reference evidence="5" key="1">
    <citation type="journal article" date="2019" name="Int. J. Syst. Evol. Microbiol.">
        <title>The Global Catalogue of Microorganisms (GCM) 10K type strain sequencing project: providing services to taxonomists for standard genome sequencing and annotation.</title>
        <authorList>
            <consortium name="The Broad Institute Genomics Platform"/>
            <consortium name="The Broad Institute Genome Sequencing Center for Infectious Disease"/>
            <person name="Wu L."/>
            <person name="Ma J."/>
        </authorList>
    </citation>
    <scope>NUCLEOTIDE SEQUENCE [LARGE SCALE GENOMIC DNA]</scope>
    <source>
        <strain evidence="5">CCUG 60527</strain>
    </source>
</reference>
<comment type="caution">
    <text evidence="4">The sequence shown here is derived from an EMBL/GenBank/DDBJ whole genome shotgun (WGS) entry which is preliminary data.</text>
</comment>
<evidence type="ECO:0000313" key="4">
    <source>
        <dbReference type="EMBL" id="MFD0992595.1"/>
    </source>
</evidence>
<feature type="chain" id="PRO_5046558122" evidence="3">
    <location>
        <begin position="22"/>
        <end position="234"/>
    </location>
</feature>
<protein>
    <submittedName>
        <fullName evidence="4">Uncharacterized protein</fullName>
    </submittedName>
</protein>
<name>A0ABW3JQ75_9FLAO</name>
<sequence length="234" mass="27892">MKTFKYVLSFAFLGIVSIGYAQLGNNIKEAVHNNKAIKTNKAQLKRDINELKQFKKKVRAFENAFIDHKQYLIKELKIDLLNAMHREINQSELKINQDKRELAQSKSEARNSSLEAKKSRRDIHYHNSTKQRREYFDDVRDRRDDIRDKQDDKRDLLAQIARTNEQKEILNKIKAFNFLAKPKNGKRKLTVNAKLLNNFIKTMEADIKATKQEIKEDKKERREDRKERREDYRG</sequence>
<feature type="compositionally biased region" description="Basic residues" evidence="2">
    <location>
        <begin position="118"/>
        <end position="129"/>
    </location>
</feature>
<evidence type="ECO:0000256" key="1">
    <source>
        <dbReference type="SAM" id="Coils"/>
    </source>
</evidence>
<dbReference type="RefSeq" id="WP_386106042.1">
    <property type="nucleotide sequence ID" value="NZ_JBHTJR010000028.1"/>
</dbReference>
<feature type="coiled-coil region" evidence="1">
    <location>
        <begin position="146"/>
        <end position="173"/>
    </location>
</feature>
<accession>A0ABW3JQ75</accession>
<feature type="compositionally biased region" description="Basic and acidic residues" evidence="2">
    <location>
        <begin position="99"/>
        <end position="109"/>
    </location>
</feature>
<dbReference type="Proteomes" id="UP001597062">
    <property type="component" value="Unassembled WGS sequence"/>
</dbReference>
<feature type="signal peptide" evidence="3">
    <location>
        <begin position="1"/>
        <end position="21"/>
    </location>
</feature>
<dbReference type="EMBL" id="JBHTJR010000028">
    <property type="protein sequence ID" value="MFD0992595.1"/>
    <property type="molecule type" value="Genomic_DNA"/>
</dbReference>
<organism evidence="4 5">
    <name type="scientific">Tenacibaculum geojense</name>
    <dbReference type="NCBI Taxonomy" id="915352"/>
    <lineage>
        <taxon>Bacteria</taxon>
        <taxon>Pseudomonadati</taxon>
        <taxon>Bacteroidota</taxon>
        <taxon>Flavobacteriia</taxon>
        <taxon>Flavobacteriales</taxon>
        <taxon>Flavobacteriaceae</taxon>
        <taxon>Tenacibaculum</taxon>
    </lineage>
</organism>